<gene>
    <name evidence="1" type="ORF">ENL26_01760</name>
</gene>
<dbReference type="Proteomes" id="UP000886129">
    <property type="component" value="Unassembled WGS sequence"/>
</dbReference>
<dbReference type="EMBL" id="DRTH01000102">
    <property type="protein sequence ID" value="HHF08483.1"/>
    <property type="molecule type" value="Genomic_DNA"/>
</dbReference>
<accession>A0A7C5DZI4</accession>
<evidence type="ECO:0000313" key="1">
    <source>
        <dbReference type="EMBL" id="HHF08483.1"/>
    </source>
</evidence>
<comment type="caution">
    <text evidence="1">The sequence shown here is derived from an EMBL/GenBank/DDBJ whole genome shotgun (WGS) entry which is preliminary data.</text>
</comment>
<dbReference type="AlphaFoldDB" id="A0A7C5DZI4"/>
<sequence length="69" mass="7635">EGGPLNIFVQQLESIAVPRPVTPAYPTITAAFAKALDNIINGSDIRKELDRAVKEINDDIEYNEGYPVY</sequence>
<organism evidence="1">
    <name type="scientific">Kosmotoga arenicorallina</name>
    <dbReference type="NCBI Taxonomy" id="688066"/>
    <lineage>
        <taxon>Bacteria</taxon>
        <taxon>Thermotogati</taxon>
        <taxon>Thermotogota</taxon>
        <taxon>Thermotogae</taxon>
        <taxon>Kosmotogales</taxon>
        <taxon>Kosmotogaceae</taxon>
        <taxon>Kosmotoga</taxon>
    </lineage>
</organism>
<protein>
    <submittedName>
        <fullName evidence="1">ABC transporter substrate-binding protein</fullName>
    </submittedName>
</protein>
<reference evidence="1" key="1">
    <citation type="journal article" date="2020" name="mSystems">
        <title>Genome- and Community-Level Interaction Insights into Carbon Utilization and Element Cycling Functions of Hydrothermarchaeota in Hydrothermal Sediment.</title>
        <authorList>
            <person name="Zhou Z."/>
            <person name="Liu Y."/>
            <person name="Xu W."/>
            <person name="Pan J."/>
            <person name="Luo Z.H."/>
            <person name="Li M."/>
        </authorList>
    </citation>
    <scope>NUCLEOTIDE SEQUENCE [LARGE SCALE GENOMIC DNA]</scope>
    <source>
        <strain evidence="1">HyVt-80</strain>
    </source>
</reference>
<dbReference type="Gene3D" id="3.40.190.10">
    <property type="entry name" value="Periplasmic binding protein-like II"/>
    <property type="match status" value="2"/>
</dbReference>
<proteinExistence type="predicted"/>
<feature type="non-terminal residue" evidence="1">
    <location>
        <position position="1"/>
    </location>
</feature>
<name>A0A7C5DZI4_9BACT</name>